<feature type="transmembrane region" description="Helical" evidence="1">
    <location>
        <begin position="88"/>
        <end position="109"/>
    </location>
</feature>
<keyword evidence="1" id="KW-0812">Transmembrane</keyword>
<keyword evidence="3" id="KW-1185">Reference proteome</keyword>
<dbReference type="GeneID" id="66073705"/>
<organism evidence="2 3">
    <name type="scientific">Marasmius oreades</name>
    <name type="common">fairy-ring Marasmius</name>
    <dbReference type="NCBI Taxonomy" id="181124"/>
    <lineage>
        <taxon>Eukaryota</taxon>
        <taxon>Fungi</taxon>
        <taxon>Dikarya</taxon>
        <taxon>Basidiomycota</taxon>
        <taxon>Agaricomycotina</taxon>
        <taxon>Agaricomycetes</taxon>
        <taxon>Agaricomycetidae</taxon>
        <taxon>Agaricales</taxon>
        <taxon>Marasmiineae</taxon>
        <taxon>Marasmiaceae</taxon>
        <taxon>Marasmius</taxon>
    </lineage>
</organism>
<keyword evidence="1" id="KW-0472">Membrane</keyword>
<reference evidence="2" key="1">
    <citation type="journal article" date="2021" name="Genome Biol. Evol.">
        <title>The assembled and annotated genome of the fairy-ring fungus Marasmius oreades.</title>
        <authorList>
            <person name="Hiltunen M."/>
            <person name="Ament-Velasquez S.L."/>
            <person name="Johannesson H."/>
        </authorList>
    </citation>
    <scope>NUCLEOTIDE SEQUENCE</scope>
    <source>
        <strain evidence="2">03SP1</strain>
    </source>
</reference>
<dbReference type="EMBL" id="CM032182">
    <property type="protein sequence ID" value="KAG7097263.1"/>
    <property type="molecule type" value="Genomic_DNA"/>
</dbReference>
<accession>A0A9P7UZ52</accession>
<dbReference type="AlphaFoldDB" id="A0A9P7UZ52"/>
<name>A0A9P7UZ52_9AGAR</name>
<evidence type="ECO:0000313" key="2">
    <source>
        <dbReference type="EMBL" id="KAG7097263.1"/>
    </source>
</evidence>
<proteinExistence type="predicted"/>
<feature type="transmembrane region" description="Helical" evidence="1">
    <location>
        <begin position="65"/>
        <end position="82"/>
    </location>
</feature>
<protein>
    <submittedName>
        <fullName evidence="2">Uncharacterized protein</fullName>
    </submittedName>
</protein>
<dbReference type="KEGG" id="more:E1B28_004629"/>
<evidence type="ECO:0000256" key="1">
    <source>
        <dbReference type="SAM" id="Phobius"/>
    </source>
</evidence>
<evidence type="ECO:0000313" key="3">
    <source>
        <dbReference type="Proteomes" id="UP001049176"/>
    </source>
</evidence>
<sequence>MRSCPLQFRVEEIKRKGEAVSIEIYEGKLLQPSSIHSIHPFVSATLVAFVHFCAYYTYTTSPISTFIFIVTTVFIGTLELKLDNGDLVLMSPSLITPCLCTFCNSFQLLEGRHRRAR</sequence>
<keyword evidence="1" id="KW-1133">Transmembrane helix</keyword>
<gene>
    <name evidence="2" type="ORF">E1B28_004629</name>
</gene>
<dbReference type="RefSeq" id="XP_043013733.1">
    <property type="nucleotide sequence ID" value="XM_043149129.1"/>
</dbReference>
<comment type="caution">
    <text evidence="2">The sequence shown here is derived from an EMBL/GenBank/DDBJ whole genome shotgun (WGS) entry which is preliminary data.</text>
</comment>
<dbReference type="Proteomes" id="UP001049176">
    <property type="component" value="Chromosome 2"/>
</dbReference>